<organism evidence="1 2">
    <name type="scientific">Schistosoma mattheei</name>
    <dbReference type="NCBI Taxonomy" id="31246"/>
    <lineage>
        <taxon>Eukaryota</taxon>
        <taxon>Metazoa</taxon>
        <taxon>Spiralia</taxon>
        <taxon>Lophotrochozoa</taxon>
        <taxon>Platyhelminthes</taxon>
        <taxon>Trematoda</taxon>
        <taxon>Digenea</taxon>
        <taxon>Strigeidida</taxon>
        <taxon>Schistosomatoidea</taxon>
        <taxon>Schistosomatidae</taxon>
        <taxon>Schistosoma</taxon>
    </lineage>
</organism>
<dbReference type="PANTHER" id="PTHR47027:SF25">
    <property type="entry name" value="REVERSE TRANSCRIPTASE DOMAIN-CONTAINING PROTEIN"/>
    <property type="match status" value="1"/>
</dbReference>
<evidence type="ECO:0000313" key="2">
    <source>
        <dbReference type="Proteomes" id="UP000269396"/>
    </source>
</evidence>
<evidence type="ECO:0000313" key="1">
    <source>
        <dbReference type="EMBL" id="VDP84646.1"/>
    </source>
</evidence>
<name>A0A3P8KXH6_9TREM</name>
<gene>
    <name evidence="1" type="ORF">SMTD_LOCUS21332</name>
</gene>
<keyword evidence="2" id="KW-1185">Reference proteome</keyword>
<accession>A0A3P8KXH6</accession>
<reference evidence="1 2" key="1">
    <citation type="submission" date="2018-11" db="EMBL/GenBank/DDBJ databases">
        <authorList>
            <consortium name="Pathogen Informatics"/>
        </authorList>
    </citation>
    <scope>NUCLEOTIDE SEQUENCE [LARGE SCALE GENOMIC DNA]</scope>
    <source>
        <strain>Denwood</strain>
        <strain evidence="2">Zambia</strain>
    </source>
</reference>
<proteinExistence type="predicted"/>
<dbReference type="PANTHER" id="PTHR47027">
    <property type="entry name" value="REVERSE TRANSCRIPTASE DOMAIN-CONTAINING PROTEIN"/>
    <property type="match status" value="1"/>
</dbReference>
<sequence length="168" mass="18777">MKADVAVTAKILHILFNKIWDEEQVPKDWKEGLLIKIPKKGDLSKCDNYRGITLLSIPEKVFNSVLSNGTKDSVEVQLQDQQAGFRKNKILRYNTACTNPITLDGEDLDDVKTFTYLGSIIDEQGGSDADVKERIGSNVEIPPEVIVLNCIVLPHKELSQSARNQIIL</sequence>
<evidence type="ECO:0008006" key="3">
    <source>
        <dbReference type="Google" id="ProtNLM"/>
    </source>
</evidence>
<dbReference type="Proteomes" id="UP000269396">
    <property type="component" value="Unassembled WGS sequence"/>
</dbReference>
<dbReference type="AlphaFoldDB" id="A0A3P8KXH6"/>
<protein>
    <recommendedName>
        <fullName evidence="3">Reverse transcriptase domain-containing protein</fullName>
    </recommendedName>
</protein>
<dbReference type="EMBL" id="UZAL01047009">
    <property type="protein sequence ID" value="VDP84646.1"/>
    <property type="molecule type" value="Genomic_DNA"/>
</dbReference>